<proteinExistence type="predicted"/>
<dbReference type="AlphaFoldDB" id="A0A2K8KHB6"/>
<gene>
    <name evidence="2" type="ORF">SCLAR_v1c07630</name>
</gene>
<protein>
    <submittedName>
        <fullName evidence="2">Uncharacterized protein</fullName>
    </submittedName>
</protein>
<organism evidence="2 3">
    <name type="scientific">Spiroplasma clarkii</name>
    <dbReference type="NCBI Taxonomy" id="2139"/>
    <lineage>
        <taxon>Bacteria</taxon>
        <taxon>Bacillati</taxon>
        <taxon>Mycoplasmatota</taxon>
        <taxon>Mollicutes</taxon>
        <taxon>Entomoplasmatales</taxon>
        <taxon>Spiroplasmataceae</taxon>
        <taxon>Spiroplasma</taxon>
    </lineage>
</organism>
<evidence type="ECO:0000313" key="2">
    <source>
        <dbReference type="EMBL" id="ATX71078.1"/>
    </source>
</evidence>
<dbReference type="EMBL" id="CP024870">
    <property type="protein sequence ID" value="ATX71078.1"/>
    <property type="molecule type" value="Genomic_DNA"/>
</dbReference>
<accession>A0A2K8KHB6</accession>
<feature type="transmembrane region" description="Helical" evidence="1">
    <location>
        <begin position="6"/>
        <end position="28"/>
    </location>
</feature>
<sequence length="63" mass="7173">MTIALTSILAGIGFALPFIVWAVFRFLDKIKQISFTWSKWVILAAFVLFWAIAILLIVLYVVL</sequence>
<dbReference type="RefSeq" id="WP_100254619.1">
    <property type="nucleotide sequence ID" value="NZ_CP024870.1"/>
</dbReference>
<reference evidence="2 3" key="1">
    <citation type="submission" date="2017-11" db="EMBL/GenBank/DDBJ databases">
        <title>Complete genome sequence of Spiroplasma clarkii CN-5 (DSM 19994).</title>
        <authorList>
            <person name="Tsai Y.-M."/>
            <person name="Chang A."/>
            <person name="Lo W.-S."/>
            <person name="Kuo C.-H."/>
        </authorList>
    </citation>
    <scope>NUCLEOTIDE SEQUENCE [LARGE SCALE GENOMIC DNA]</scope>
    <source>
        <strain evidence="2 3">CN-5</strain>
    </source>
</reference>
<keyword evidence="1" id="KW-0812">Transmembrane</keyword>
<evidence type="ECO:0000313" key="3">
    <source>
        <dbReference type="Proteomes" id="UP000231179"/>
    </source>
</evidence>
<keyword evidence="3" id="KW-1185">Reference proteome</keyword>
<name>A0A2K8KHB6_9MOLU</name>
<feature type="transmembrane region" description="Helical" evidence="1">
    <location>
        <begin position="40"/>
        <end position="62"/>
    </location>
</feature>
<evidence type="ECO:0000256" key="1">
    <source>
        <dbReference type="SAM" id="Phobius"/>
    </source>
</evidence>
<keyword evidence="1" id="KW-1133">Transmembrane helix</keyword>
<dbReference type="Proteomes" id="UP000231179">
    <property type="component" value="Chromosome"/>
</dbReference>
<keyword evidence="1" id="KW-0472">Membrane</keyword>